<dbReference type="AlphaFoldDB" id="A0A3M7PCG6"/>
<organism evidence="1 2">
    <name type="scientific">Brachionus plicatilis</name>
    <name type="common">Marine rotifer</name>
    <name type="synonym">Brachionus muelleri</name>
    <dbReference type="NCBI Taxonomy" id="10195"/>
    <lineage>
        <taxon>Eukaryota</taxon>
        <taxon>Metazoa</taxon>
        <taxon>Spiralia</taxon>
        <taxon>Gnathifera</taxon>
        <taxon>Rotifera</taxon>
        <taxon>Eurotatoria</taxon>
        <taxon>Monogononta</taxon>
        <taxon>Pseudotrocha</taxon>
        <taxon>Ploima</taxon>
        <taxon>Brachionidae</taxon>
        <taxon>Brachionus</taxon>
    </lineage>
</organism>
<proteinExistence type="predicted"/>
<comment type="caution">
    <text evidence="1">The sequence shown here is derived from an EMBL/GenBank/DDBJ whole genome shotgun (WGS) entry which is preliminary data.</text>
</comment>
<dbReference type="Proteomes" id="UP000276133">
    <property type="component" value="Unassembled WGS sequence"/>
</dbReference>
<keyword evidence="2" id="KW-1185">Reference proteome</keyword>
<dbReference type="EMBL" id="REGN01011901">
    <property type="protein sequence ID" value="RMZ96796.1"/>
    <property type="molecule type" value="Genomic_DNA"/>
</dbReference>
<sequence>MELDIRYILIRTFSFFFHQSDDPWNRFLKINLNKEKINPRLILSRICKDCLISRFILILII</sequence>
<reference evidence="1 2" key="1">
    <citation type="journal article" date="2018" name="Sci. Rep.">
        <title>Genomic signatures of local adaptation to the degree of environmental predictability in rotifers.</title>
        <authorList>
            <person name="Franch-Gras L."/>
            <person name="Hahn C."/>
            <person name="Garcia-Roger E.M."/>
            <person name="Carmona M.J."/>
            <person name="Serra M."/>
            <person name="Gomez A."/>
        </authorList>
    </citation>
    <scope>NUCLEOTIDE SEQUENCE [LARGE SCALE GENOMIC DNA]</scope>
    <source>
        <strain evidence="1">HYR1</strain>
    </source>
</reference>
<name>A0A3M7PCG6_BRAPC</name>
<accession>A0A3M7PCG6</accession>
<evidence type="ECO:0000313" key="1">
    <source>
        <dbReference type="EMBL" id="RMZ96796.1"/>
    </source>
</evidence>
<evidence type="ECO:0000313" key="2">
    <source>
        <dbReference type="Proteomes" id="UP000276133"/>
    </source>
</evidence>
<protein>
    <submittedName>
        <fullName evidence="1">Uncharacterized protein</fullName>
    </submittedName>
</protein>
<gene>
    <name evidence="1" type="ORF">BpHYR1_038230</name>
</gene>